<dbReference type="GO" id="GO:0003677">
    <property type="term" value="F:DNA binding"/>
    <property type="evidence" value="ECO:0007669"/>
    <property type="project" value="UniProtKB-KW"/>
</dbReference>
<dbReference type="Proteomes" id="UP000028525">
    <property type="component" value="Unassembled WGS sequence"/>
</dbReference>
<gene>
    <name evidence="6" type="ORF">IO98_04970</name>
</gene>
<dbReference type="Gene3D" id="1.10.10.10">
    <property type="entry name" value="Winged helix-like DNA-binding domain superfamily/Winged helix DNA-binding domain"/>
    <property type="match status" value="1"/>
</dbReference>
<dbReference type="EMBL" id="JPME01000007">
    <property type="protein sequence ID" value="KEZ91110.1"/>
    <property type="molecule type" value="Genomic_DNA"/>
</dbReference>
<dbReference type="RefSeq" id="WP_038278528.1">
    <property type="nucleotide sequence ID" value="NZ_JPME01000007.1"/>
</dbReference>
<dbReference type="InterPro" id="IPR036388">
    <property type="entry name" value="WH-like_DNA-bd_sf"/>
</dbReference>
<feature type="domain" description="HTH crp-type" evidence="5">
    <location>
        <begin position="149"/>
        <end position="220"/>
    </location>
</feature>
<evidence type="ECO:0000259" key="5">
    <source>
        <dbReference type="PROSITE" id="PS51063"/>
    </source>
</evidence>
<keyword evidence="1" id="KW-0805">Transcription regulation</keyword>
<dbReference type="InterPro" id="IPR036390">
    <property type="entry name" value="WH_DNA-bd_sf"/>
</dbReference>
<sequence>MDLKQEWEKYGKEIEFNYSVLPDEMKSRGELITYAPKQFIVSQGEFPQYIYFIIEGIALGTRNYSDGNEYNYFQIDKNNGSIGLLELFARKDAYVATIISMTEVKAVRMESVAIYAYVMNHIDMLRRCLTLVSDDLYKRSGNDGIFYYLDGLDRVRYYFVNYYDAHKNDTTDIVTVEAEYQDIANSVGISLRTVGRSIRKLKDREEISSMRKKVFITKEKYDILFDNLWIR</sequence>
<dbReference type="Gene3D" id="2.60.120.10">
    <property type="entry name" value="Jelly Rolls"/>
    <property type="match status" value="1"/>
</dbReference>
<protein>
    <submittedName>
        <fullName evidence="6">Cyclic nucleotide-binding protein</fullName>
    </submittedName>
</protein>
<evidence type="ECO:0000256" key="1">
    <source>
        <dbReference type="ARBA" id="ARBA00023015"/>
    </source>
</evidence>
<keyword evidence="2" id="KW-0238">DNA-binding</keyword>
<dbReference type="SUPFAM" id="SSF46785">
    <property type="entry name" value="Winged helix' DNA-binding domain"/>
    <property type="match status" value="1"/>
</dbReference>
<dbReference type="InterPro" id="IPR018490">
    <property type="entry name" value="cNMP-bd_dom_sf"/>
</dbReference>
<organism evidence="6 7">
    <name type="scientific">Lacrimispora celerecrescens</name>
    <dbReference type="NCBI Taxonomy" id="29354"/>
    <lineage>
        <taxon>Bacteria</taxon>
        <taxon>Bacillati</taxon>
        <taxon>Bacillota</taxon>
        <taxon>Clostridia</taxon>
        <taxon>Lachnospirales</taxon>
        <taxon>Lachnospiraceae</taxon>
        <taxon>Lacrimispora</taxon>
    </lineage>
</organism>
<keyword evidence="7" id="KW-1185">Reference proteome</keyword>
<name>A0A084JQ76_9FIRM</name>
<dbReference type="PROSITE" id="PS50042">
    <property type="entry name" value="CNMP_BINDING_3"/>
    <property type="match status" value="1"/>
</dbReference>
<evidence type="ECO:0000256" key="2">
    <source>
        <dbReference type="ARBA" id="ARBA00023125"/>
    </source>
</evidence>
<dbReference type="Pfam" id="PF00027">
    <property type="entry name" value="cNMP_binding"/>
    <property type="match status" value="1"/>
</dbReference>
<reference evidence="6 7" key="1">
    <citation type="submission" date="2014-07" db="EMBL/GenBank/DDBJ databases">
        <title>Draft genome of Clostridium celerecrescens 152B isolated from sediments associated with methane hydrate from Krishna Godavari basin.</title>
        <authorList>
            <person name="Honkalas V.S."/>
            <person name="Dabir A.P."/>
            <person name="Arora P."/>
            <person name="Dhakephalkar P.K."/>
        </authorList>
    </citation>
    <scope>NUCLEOTIDE SEQUENCE [LARGE SCALE GENOMIC DNA]</scope>
    <source>
        <strain evidence="6 7">152B</strain>
    </source>
</reference>
<dbReference type="AlphaFoldDB" id="A0A084JQ76"/>
<dbReference type="GO" id="GO:0006355">
    <property type="term" value="P:regulation of DNA-templated transcription"/>
    <property type="evidence" value="ECO:0007669"/>
    <property type="project" value="InterPro"/>
</dbReference>
<evidence type="ECO:0000313" key="7">
    <source>
        <dbReference type="Proteomes" id="UP000028525"/>
    </source>
</evidence>
<dbReference type="InterPro" id="IPR014710">
    <property type="entry name" value="RmlC-like_jellyroll"/>
</dbReference>
<dbReference type="OrthoDB" id="2043651at2"/>
<keyword evidence="3" id="KW-0804">Transcription</keyword>
<dbReference type="SUPFAM" id="SSF51206">
    <property type="entry name" value="cAMP-binding domain-like"/>
    <property type="match status" value="1"/>
</dbReference>
<dbReference type="CDD" id="cd00038">
    <property type="entry name" value="CAP_ED"/>
    <property type="match status" value="1"/>
</dbReference>
<accession>A0A084JQ76</accession>
<dbReference type="PROSITE" id="PS51063">
    <property type="entry name" value="HTH_CRP_2"/>
    <property type="match status" value="1"/>
</dbReference>
<proteinExistence type="predicted"/>
<feature type="domain" description="Cyclic nucleotide-binding" evidence="4">
    <location>
        <begin position="34"/>
        <end position="127"/>
    </location>
</feature>
<evidence type="ECO:0000313" key="6">
    <source>
        <dbReference type="EMBL" id="KEZ91110.1"/>
    </source>
</evidence>
<comment type="caution">
    <text evidence="6">The sequence shown here is derived from an EMBL/GenBank/DDBJ whole genome shotgun (WGS) entry which is preliminary data.</text>
</comment>
<dbReference type="InterPro" id="IPR000595">
    <property type="entry name" value="cNMP-bd_dom"/>
</dbReference>
<dbReference type="InterPro" id="IPR012318">
    <property type="entry name" value="HTH_CRP"/>
</dbReference>
<evidence type="ECO:0000256" key="3">
    <source>
        <dbReference type="ARBA" id="ARBA00023163"/>
    </source>
</evidence>
<dbReference type="STRING" id="29354.IO98_04970"/>
<evidence type="ECO:0000259" key="4">
    <source>
        <dbReference type="PROSITE" id="PS50042"/>
    </source>
</evidence>